<evidence type="ECO:0000313" key="2">
    <source>
        <dbReference type="Proteomes" id="UP000770889"/>
    </source>
</evidence>
<gene>
    <name evidence="1" type="ORF">KME65_11740</name>
</gene>
<dbReference type="AlphaFoldDB" id="A0A944QU06"/>
<organism evidence="1 2">
    <name type="scientific">Candidatus Thiodiazotropha taylori</name>
    <dbReference type="NCBI Taxonomy" id="2792791"/>
    <lineage>
        <taxon>Bacteria</taxon>
        <taxon>Pseudomonadati</taxon>
        <taxon>Pseudomonadota</taxon>
        <taxon>Gammaproteobacteria</taxon>
        <taxon>Chromatiales</taxon>
        <taxon>Sedimenticolaceae</taxon>
        <taxon>Candidatus Thiodiazotropha</taxon>
    </lineage>
</organism>
<accession>A0A944QU06</accession>
<dbReference type="InterPro" id="IPR011008">
    <property type="entry name" value="Dimeric_a/b-barrel"/>
</dbReference>
<dbReference type="Gene3D" id="3.30.70.100">
    <property type="match status" value="1"/>
</dbReference>
<protein>
    <submittedName>
        <fullName evidence="1">Antibiotic biosynthesis monooxygenase</fullName>
    </submittedName>
</protein>
<dbReference type="InterPro" id="IPR052936">
    <property type="entry name" value="Jasmonate_Hydroxylase-like"/>
</dbReference>
<sequence>MYAVIFKAVLNKRDSRYFETAERLRQLAKVKYGCLDFIAFTDDDREIAISYWPSREQIAAWKDDPEHRQAQHLGRTNWYRSYKVEVVKIEREYRND</sequence>
<dbReference type="EMBL" id="JAHHGM010000009">
    <property type="protein sequence ID" value="MBT2989627.1"/>
    <property type="molecule type" value="Genomic_DNA"/>
</dbReference>
<dbReference type="PANTHER" id="PTHR37811">
    <property type="entry name" value="BLL5343 PROTEIN"/>
    <property type="match status" value="1"/>
</dbReference>
<proteinExistence type="predicted"/>
<dbReference type="PANTHER" id="PTHR37811:SF2">
    <property type="entry name" value="ABM DOMAIN-CONTAINING PROTEIN"/>
    <property type="match status" value="1"/>
</dbReference>
<reference evidence="1 2" key="1">
    <citation type="submission" date="2021-05" db="EMBL/GenBank/DDBJ databases">
        <title>Genetic and Functional Diversity in Clade A Lucinid endosymbionts from the Bahamas.</title>
        <authorList>
            <person name="Giani N.M."/>
            <person name="Engel A.S."/>
            <person name="Campbell B.J."/>
        </authorList>
    </citation>
    <scope>NUCLEOTIDE SEQUENCE [LARGE SCALE GENOMIC DNA]</scope>
    <source>
        <strain evidence="1">LUC16012Gg_MoonRockCtena</strain>
    </source>
</reference>
<keyword evidence="1" id="KW-0503">Monooxygenase</keyword>
<dbReference type="GO" id="GO:0004497">
    <property type="term" value="F:monooxygenase activity"/>
    <property type="evidence" value="ECO:0007669"/>
    <property type="project" value="UniProtKB-KW"/>
</dbReference>
<name>A0A944QU06_9GAMM</name>
<comment type="caution">
    <text evidence="1">The sequence shown here is derived from an EMBL/GenBank/DDBJ whole genome shotgun (WGS) entry which is preliminary data.</text>
</comment>
<dbReference type="SUPFAM" id="SSF54909">
    <property type="entry name" value="Dimeric alpha+beta barrel"/>
    <property type="match status" value="1"/>
</dbReference>
<keyword evidence="1" id="KW-0560">Oxidoreductase</keyword>
<dbReference type="Proteomes" id="UP000770889">
    <property type="component" value="Unassembled WGS sequence"/>
</dbReference>
<evidence type="ECO:0000313" key="1">
    <source>
        <dbReference type="EMBL" id="MBT2989627.1"/>
    </source>
</evidence>